<evidence type="ECO:0000256" key="2">
    <source>
        <dbReference type="ARBA" id="ARBA00023242"/>
    </source>
</evidence>
<dbReference type="GO" id="GO:0005634">
    <property type="term" value="C:nucleus"/>
    <property type="evidence" value="ECO:0007669"/>
    <property type="project" value="UniProtKB-SubCell"/>
</dbReference>
<evidence type="ECO:0000313" key="6">
    <source>
        <dbReference type="Proteomes" id="UP000813385"/>
    </source>
</evidence>
<evidence type="ECO:0000256" key="3">
    <source>
        <dbReference type="SAM" id="MobiDB-lite"/>
    </source>
</evidence>
<reference evidence="5" key="1">
    <citation type="journal article" date="2021" name="Nat. Commun.">
        <title>Genetic determinants of endophytism in the Arabidopsis root mycobiome.</title>
        <authorList>
            <person name="Mesny F."/>
            <person name="Miyauchi S."/>
            <person name="Thiergart T."/>
            <person name="Pickel B."/>
            <person name="Atanasova L."/>
            <person name="Karlsson M."/>
            <person name="Huettel B."/>
            <person name="Barry K.W."/>
            <person name="Haridas S."/>
            <person name="Chen C."/>
            <person name="Bauer D."/>
            <person name="Andreopoulos W."/>
            <person name="Pangilinan J."/>
            <person name="LaButti K."/>
            <person name="Riley R."/>
            <person name="Lipzen A."/>
            <person name="Clum A."/>
            <person name="Drula E."/>
            <person name="Henrissat B."/>
            <person name="Kohler A."/>
            <person name="Grigoriev I.V."/>
            <person name="Martin F.M."/>
            <person name="Hacquard S."/>
        </authorList>
    </citation>
    <scope>NUCLEOTIDE SEQUENCE</scope>
    <source>
        <strain evidence="5">MPI-CAGE-AT-0016</strain>
    </source>
</reference>
<feature type="region of interest" description="Disordered" evidence="3">
    <location>
        <begin position="301"/>
        <end position="594"/>
    </location>
</feature>
<feature type="compositionally biased region" description="Polar residues" evidence="3">
    <location>
        <begin position="536"/>
        <end position="545"/>
    </location>
</feature>
<keyword evidence="2" id="KW-0539">Nucleus</keyword>
<feature type="domain" description="WHIM1" evidence="4">
    <location>
        <begin position="175"/>
        <end position="204"/>
    </location>
</feature>
<protein>
    <recommendedName>
        <fullName evidence="4">WHIM1 domain-containing protein</fullName>
    </recommendedName>
</protein>
<feature type="region of interest" description="Disordered" evidence="3">
    <location>
        <begin position="1"/>
        <end position="72"/>
    </location>
</feature>
<name>A0A8K0X293_9PEZI</name>
<comment type="subcellular location">
    <subcellularLocation>
        <location evidence="1">Nucleus</location>
    </subcellularLocation>
</comment>
<proteinExistence type="predicted"/>
<dbReference type="OrthoDB" id="349045at2759"/>
<dbReference type="PANTHER" id="PTHR42107:SF1">
    <property type="entry name" value="WHIM1 DOMAIN-CONTAINING PROTEIN"/>
    <property type="match status" value="1"/>
</dbReference>
<sequence length="594" mass="65073">MADDSSDLSSLSSLSPVPSDIDSEPEPEPEPQAKKGTILKFFNKLPKGQKAAKAAKEASPPPRKRSPSPAHEYVFADNPDIAFIVMFRSRFNEVFPKSLSNFGPQELETDITDSPPGQRVENFLCALLGLLLNRKQDVKPGHYMRALEDALSSHKHRWPKEWDDKSPLSGGISFNDMGNTQRLTLLRALIHWALSDSEAIKAMIAKAYKQNRHEDDRNQALSVQPWGSDSDKRRYFLVEGLDDTAFRVYRESNPAGFNRTWWSVAGSIEELTALATKLEVKDGGPKARKLAQNMMAAIPRFEATEEKRKRREYRQAQKNRFKRPSPGFSLYEGRTRGKRVKYTYSDDDDESWTDSTRRSTRNTGTHTPADPAGPVLTASGRQVRAPTRLEAQTRGSTDPGSVQGDESELSQAPEDLSISGTGRPRRSAAVNHGTNGWANAGRGRGSSADEMDDSDPDGGDGDDGDDHVPDETDEEDDVLNEEEMMVDDDLDEKPAQLIVDLKLKNKEKLAGATLTPSPESKDEAARGDASAGKSPTKATASTPASLSLKDRTPEPDTSVAAQIKPDLEATPLAFRGSPEKTQAAAGTVQAGSKN</sequence>
<dbReference type="Proteomes" id="UP000813385">
    <property type="component" value="Unassembled WGS sequence"/>
</dbReference>
<evidence type="ECO:0000259" key="4">
    <source>
        <dbReference type="Pfam" id="PF15612"/>
    </source>
</evidence>
<dbReference type="AlphaFoldDB" id="A0A8K0X293"/>
<dbReference type="Pfam" id="PF15612">
    <property type="entry name" value="WHIM1"/>
    <property type="match status" value="1"/>
</dbReference>
<evidence type="ECO:0000256" key="1">
    <source>
        <dbReference type="ARBA" id="ARBA00004123"/>
    </source>
</evidence>
<evidence type="ECO:0000313" key="5">
    <source>
        <dbReference type="EMBL" id="KAH7361421.1"/>
    </source>
</evidence>
<feature type="compositionally biased region" description="Low complexity" evidence="3">
    <location>
        <begin position="7"/>
        <end position="20"/>
    </location>
</feature>
<feature type="compositionally biased region" description="Acidic residues" evidence="3">
    <location>
        <begin position="471"/>
        <end position="491"/>
    </location>
</feature>
<dbReference type="PANTHER" id="PTHR42107">
    <property type="entry name" value="YALI0D24453P"/>
    <property type="match status" value="1"/>
</dbReference>
<feature type="compositionally biased region" description="Basic residues" evidence="3">
    <location>
        <begin position="308"/>
        <end position="323"/>
    </location>
</feature>
<gene>
    <name evidence="5" type="ORF">B0T11DRAFT_317402</name>
</gene>
<dbReference type="InterPro" id="IPR028942">
    <property type="entry name" value="WHIM1_dom"/>
</dbReference>
<dbReference type="EMBL" id="JAGPXD010000003">
    <property type="protein sequence ID" value="KAH7361421.1"/>
    <property type="molecule type" value="Genomic_DNA"/>
</dbReference>
<accession>A0A8K0X293</accession>
<organism evidence="5 6">
    <name type="scientific">Plectosphaerella cucumerina</name>
    <dbReference type="NCBI Taxonomy" id="40658"/>
    <lineage>
        <taxon>Eukaryota</taxon>
        <taxon>Fungi</taxon>
        <taxon>Dikarya</taxon>
        <taxon>Ascomycota</taxon>
        <taxon>Pezizomycotina</taxon>
        <taxon>Sordariomycetes</taxon>
        <taxon>Hypocreomycetidae</taxon>
        <taxon>Glomerellales</taxon>
        <taxon>Plectosphaerellaceae</taxon>
        <taxon>Plectosphaerella</taxon>
    </lineage>
</organism>
<feature type="compositionally biased region" description="Acidic residues" evidence="3">
    <location>
        <begin position="449"/>
        <end position="465"/>
    </location>
</feature>
<comment type="caution">
    <text evidence="5">The sequence shown here is derived from an EMBL/GenBank/DDBJ whole genome shotgun (WGS) entry which is preliminary data.</text>
</comment>
<keyword evidence="6" id="KW-1185">Reference proteome</keyword>